<accession>A0AAD9SSR5</accession>
<keyword evidence="3" id="KW-1185">Reference proteome</keyword>
<reference evidence="2" key="1">
    <citation type="submission" date="2023-06" db="EMBL/GenBank/DDBJ databases">
        <authorList>
            <person name="Noh H."/>
        </authorList>
    </citation>
    <scope>NUCLEOTIDE SEQUENCE</scope>
    <source>
        <strain evidence="2">DUCC20226</strain>
    </source>
</reference>
<evidence type="ECO:0000256" key="1">
    <source>
        <dbReference type="SAM" id="MobiDB-lite"/>
    </source>
</evidence>
<evidence type="ECO:0000313" key="3">
    <source>
        <dbReference type="Proteomes" id="UP001265746"/>
    </source>
</evidence>
<evidence type="ECO:0000313" key="2">
    <source>
        <dbReference type="EMBL" id="KAK2615596.1"/>
    </source>
</evidence>
<gene>
    <name evidence="2" type="ORF">N8I77_002340</name>
</gene>
<comment type="caution">
    <text evidence="2">The sequence shown here is derived from an EMBL/GenBank/DDBJ whole genome shotgun (WGS) entry which is preliminary data.</text>
</comment>
<dbReference type="Proteomes" id="UP001265746">
    <property type="component" value="Unassembled WGS sequence"/>
</dbReference>
<proteinExistence type="predicted"/>
<name>A0AAD9SSR5_PHOAM</name>
<feature type="region of interest" description="Disordered" evidence="1">
    <location>
        <begin position="227"/>
        <end position="254"/>
    </location>
</feature>
<sequence length="561" mass="64798">MLLKLPVELQRMVVEELRLPRLPLGTRRCLNPDFIVPRWALHSLCLTSRHFHDLAEPLLYESIALTEDTQFVQLLNSLLANRDRRSWIRRIACPMCIMEETDTMVVLPLWNQIIAPKKGMDLNQREKRALQLAGLELDHILEEDRWINDYGSEESGCGLREDEWAFCDQLLAVIICLTTCLEDLLLQIPTDKEGLGGFDNLARALGSGVNAHETGVLQSLRSFRIQPTRSRARTPGSNGPDPGILVEPRNVEPGRDPGFGIDPLRLFSFEIRNVEEVDICGDNGIWFRLLKASHGPWTDDTLPHDLKRFRSLKTLKLNESRTLPSYLRHLLEEAHSLETFHYTTRQQEWRQEYWSPEYDDFAFMPFDVFSMNEALWPIRKTVKELSLGSVCRPWDDGDEEYQNLELIVLLGLFEKLTHLSIDLRWLVPITLDLEEDVALVPLYKRLPQSLKEITLTETWTRTDLRALSEIPKVERRSMAWVQAVLWTLLVGDDGQEGKSKRLAHLDKVILVAVPAFHNYEDGRPDADDECVPLKTDEGVEEMKSVFAKYGVEFHVEWFKRI</sequence>
<organism evidence="2 3">
    <name type="scientific">Phomopsis amygdali</name>
    <name type="common">Fusicoccum amygdali</name>
    <dbReference type="NCBI Taxonomy" id="1214568"/>
    <lineage>
        <taxon>Eukaryota</taxon>
        <taxon>Fungi</taxon>
        <taxon>Dikarya</taxon>
        <taxon>Ascomycota</taxon>
        <taxon>Pezizomycotina</taxon>
        <taxon>Sordariomycetes</taxon>
        <taxon>Sordariomycetidae</taxon>
        <taxon>Diaporthales</taxon>
        <taxon>Diaporthaceae</taxon>
        <taxon>Diaporthe</taxon>
    </lineage>
</organism>
<protein>
    <submittedName>
        <fullName evidence="2">Uncharacterized protein</fullName>
    </submittedName>
</protein>
<dbReference type="EMBL" id="JAUJFL010000001">
    <property type="protein sequence ID" value="KAK2615596.1"/>
    <property type="molecule type" value="Genomic_DNA"/>
</dbReference>
<dbReference type="AlphaFoldDB" id="A0AAD9SSR5"/>